<feature type="region of interest" description="Disordered" evidence="8">
    <location>
        <begin position="279"/>
        <end position="305"/>
    </location>
</feature>
<comment type="subcellular location">
    <subcellularLocation>
        <location evidence="7">Cell membrane</location>
        <topology evidence="7">Multi-pass membrane protein</topology>
    </subcellularLocation>
    <subcellularLocation>
        <location evidence="1">Membrane</location>
        <topology evidence="1">Multi-pass membrane protein</topology>
    </subcellularLocation>
</comment>
<keyword evidence="5 7" id="KW-0811">Translocation</keyword>
<dbReference type="PANTHER" id="PTHR30371:SF0">
    <property type="entry name" value="SEC-INDEPENDENT PROTEIN TRANSLOCASE PROTEIN TATC, CHLOROPLASTIC-RELATED"/>
    <property type="match status" value="1"/>
</dbReference>
<keyword evidence="4 7" id="KW-1133">Transmembrane helix</keyword>
<feature type="transmembrane region" description="Helical" evidence="7">
    <location>
        <begin position="246"/>
        <end position="267"/>
    </location>
</feature>
<dbReference type="Proteomes" id="UP000009877">
    <property type="component" value="Unassembled WGS sequence"/>
</dbReference>
<dbReference type="InterPro" id="IPR002033">
    <property type="entry name" value="TatC"/>
</dbReference>
<dbReference type="GO" id="GO:0043953">
    <property type="term" value="P:protein transport by the Tat complex"/>
    <property type="evidence" value="ECO:0007669"/>
    <property type="project" value="UniProtKB-UniRule"/>
</dbReference>
<dbReference type="GO" id="GO:0065002">
    <property type="term" value="P:intracellular protein transmembrane transport"/>
    <property type="evidence" value="ECO:0007669"/>
    <property type="project" value="TreeGrafter"/>
</dbReference>
<feature type="transmembrane region" description="Helical" evidence="7">
    <location>
        <begin position="223"/>
        <end position="240"/>
    </location>
</feature>
<evidence type="ECO:0000256" key="1">
    <source>
        <dbReference type="ARBA" id="ARBA00004141"/>
    </source>
</evidence>
<evidence type="ECO:0000256" key="8">
    <source>
        <dbReference type="SAM" id="MobiDB-lite"/>
    </source>
</evidence>
<gene>
    <name evidence="7" type="primary">tatC</name>
    <name evidence="9" type="ORF">C884_01483</name>
</gene>
<sequence>MTEMQPEKPAGRPSAADRREQRRVRSRRRNPQAQMALTEHLRELRNRLIKSAIGLVIGMVLGFVVYNPFMAYITEPLTAVAEAQGQEAAVNYNSVGGPFNQMVQVALTLGVIISSPVWLYQIWAFIMPALQKKEKRYAYGFVLAAVPLFLIGCAVAVLVLPTAVIALTSFTPTGGTNLIGADVYVTFFMQLILTFGISFVLPVLLVGLNMLGLLKGRTILRSWRWVVIIVLIISAMAAPGPDMMTMFYLAVPLLLLFFLAVALCLLLDRRKAKRAAAREAETGLGADSATSAEDLSAMGRTDEKS</sequence>
<keyword evidence="2 7" id="KW-0812">Transmembrane</keyword>
<dbReference type="GO" id="GO:0033281">
    <property type="term" value="C:TAT protein transport complex"/>
    <property type="evidence" value="ECO:0007669"/>
    <property type="project" value="UniProtKB-UniRule"/>
</dbReference>
<evidence type="ECO:0000256" key="7">
    <source>
        <dbReference type="HAMAP-Rule" id="MF_00902"/>
    </source>
</evidence>
<evidence type="ECO:0000256" key="4">
    <source>
        <dbReference type="ARBA" id="ARBA00022989"/>
    </source>
</evidence>
<accession>M2X8Y8</accession>
<feature type="transmembrane region" description="Helical" evidence="7">
    <location>
        <begin position="52"/>
        <end position="73"/>
    </location>
</feature>
<feature type="transmembrane region" description="Helical" evidence="7">
    <location>
        <begin position="102"/>
        <end position="126"/>
    </location>
</feature>
<dbReference type="Pfam" id="PF00902">
    <property type="entry name" value="TatC"/>
    <property type="match status" value="1"/>
</dbReference>
<evidence type="ECO:0000256" key="6">
    <source>
        <dbReference type="ARBA" id="ARBA00023136"/>
    </source>
</evidence>
<proteinExistence type="inferred from homology"/>
<comment type="function">
    <text evidence="7">Part of the twin-arginine translocation (Tat) system that transports large folded proteins containing a characteristic twin-arginine motif in their signal peptide across membranes. Together with TatB, TatC is part of a receptor directly interacting with Tat signal peptides.</text>
</comment>
<comment type="caution">
    <text evidence="9">The sequence shown here is derived from an EMBL/GenBank/DDBJ whole genome shotgun (WGS) entry which is preliminary data.</text>
</comment>
<name>M2X8Y8_9MICC</name>
<dbReference type="STRING" id="71999.KPaMU14_06430"/>
<dbReference type="NCBIfam" id="TIGR00945">
    <property type="entry name" value="tatC"/>
    <property type="match status" value="1"/>
</dbReference>
<evidence type="ECO:0000256" key="3">
    <source>
        <dbReference type="ARBA" id="ARBA00022927"/>
    </source>
</evidence>
<keyword evidence="6 7" id="KW-0472">Membrane</keyword>
<dbReference type="HAMAP" id="MF_00902">
    <property type="entry name" value="TatC"/>
    <property type="match status" value="1"/>
</dbReference>
<keyword evidence="10" id="KW-1185">Reference proteome</keyword>
<dbReference type="GO" id="GO:0009977">
    <property type="term" value="F:proton motive force dependent protein transmembrane transporter activity"/>
    <property type="evidence" value="ECO:0007669"/>
    <property type="project" value="TreeGrafter"/>
</dbReference>
<organism evidence="9 10">
    <name type="scientific">Kocuria palustris PEL</name>
    <dbReference type="NCBI Taxonomy" id="1236550"/>
    <lineage>
        <taxon>Bacteria</taxon>
        <taxon>Bacillati</taxon>
        <taxon>Actinomycetota</taxon>
        <taxon>Actinomycetes</taxon>
        <taxon>Micrococcales</taxon>
        <taxon>Micrococcaceae</taxon>
        <taxon>Kocuria</taxon>
    </lineage>
</organism>
<dbReference type="AlphaFoldDB" id="M2X8Y8"/>
<feature type="transmembrane region" description="Helical" evidence="7">
    <location>
        <begin position="187"/>
        <end position="211"/>
    </location>
</feature>
<evidence type="ECO:0000256" key="5">
    <source>
        <dbReference type="ARBA" id="ARBA00023010"/>
    </source>
</evidence>
<dbReference type="EMBL" id="ANHZ02000028">
    <property type="protein sequence ID" value="EME35596.1"/>
    <property type="molecule type" value="Genomic_DNA"/>
</dbReference>
<feature type="compositionally biased region" description="Basic residues" evidence="8">
    <location>
        <begin position="21"/>
        <end position="30"/>
    </location>
</feature>
<evidence type="ECO:0000313" key="9">
    <source>
        <dbReference type="EMBL" id="EME35596.1"/>
    </source>
</evidence>
<feature type="compositionally biased region" description="Basic and acidic residues" evidence="8">
    <location>
        <begin position="1"/>
        <end position="20"/>
    </location>
</feature>
<dbReference type="PANTHER" id="PTHR30371">
    <property type="entry name" value="SEC-INDEPENDENT PROTEIN TRANSLOCASE PROTEIN TATC"/>
    <property type="match status" value="1"/>
</dbReference>
<keyword evidence="3 7" id="KW-0653">Protein transport</keyword>
<evidence type="ECO:0000256" key="2">
    <source>
        <dbReference type="ARBA" id="ARBA00022692"/>
    </source>
</evidence>
<evidence type="ECO:0000313" key="10">
    <source>
        <dbReference type="Proteomes" id="UP000009877"/>
    </source>
</evidence>
<dbReference type="PRINTS" id="PR01840">
    <property type="entry name" value="TATCFAMILY"/>
</dbReference>
<feature type="transmembrane region" description="Helical" evidence="7">
    <location>
        <begin position="138"/>
        <end position="167"/>
    </location>
</feature>
<protein>
    <recommendedName>
        <fullName evidence="7">Sec-independent protein translocase protein TatC</fullName>
    </recommendedName>
</protein>
<reference evidence="9 10" key="1">
    <citation type="journal article" date="2014" name="Genome Announc.">
        <title>Draft Genome Sequence of Kocuria palustris PEL.</title>
        <authorList>
            <person name="Sharma G."/>
            <person name="Khatri I."/>
            <person name="Subramanian S."/>
        </authorList>
    </citation>
    <scope>NUCLEOTIDE SEQUENCE [LARGE SCALE GENOMIC DNA]</scope>
    <source>
        <strain evidence="9 10">PEL</strain>
    </source>
</reference>
<dbReference type="RefSeq" id="WP_006215711.1">
    <property type="nucleotide sequence ID" value="NZ_ANHZ02000028.1"/>
</dbReference>
<feature type="region of interest" description="Disordered" evidence="8">
    <location>
        <begin position="1"/>
        <end position="32"/>
    </location>
</feature>
<keyword evidence="7" id="KW-1003">Cell membrane</keyword>
<keyword evidence="7" id="KW-0813">Transport</keyword>
<comment type="similarity">
    <text evidence="7">Belongs to the TatC family.</text>
</comment>
<comment type="subunit">
    <text evidence="7">The Tat system comprises two distinct complexes: a TatABC complex, containing multiple copies of TatA, TatB and TatC subunits, and a separate TatA complex, containing only TatA subunits. Substrates initially bind to the TatABC complex, which probably triggers association of the separate TatA complex to form the active translocon.</text>
</comment>